<dbReference type="InterPro" id="IPR001584">
    <property type="entry name" value="Integrase_cat-core"/>
</dbReference>
<dbReference type="InterPro" id="IPR048020">
    <property type="entry name" value="Transpos_IS3"/>
</dbReference>
<accession>A0ABS4XWD8</accession>
<dbReference type="Gene3D" id="3.30.420.10">
    <property type="entry name" value="Ribonuclease H-like superfamily/Ribonuclease H"/>
    <property type="match status" value="1"/>
</dbReference>
<dbReference type="InterPro" id="IPR025948">
    <property type="entry name" value="HTH-like_dom"/>
</dbReference>
<gene>
    <name evidence="3" type="ORF">JO379_000298</name>
</gene>
<evidence type="ECO:0000313" key="3">
    <source>
        <dbReference type="EMBL" id="MBP2400829.1"/>
    </source>
</evidence>
<dbReference type="Pfam" id="PF00665">
    <property type="entry name" value="rve"/>
    <property type="match status" value="1"/>
</dbReference>
<dbReference type="PANTHER" id="PTHR46889:SF5">
    <property type="entry name" value="INTEGRASE PROTEIN"/>
    <property type="match status" value="1"/>
</dbReference>
<dbReference type="Pfam" id="PF13276">
    <property type="entry name" value="HTH_21"/>
    <property type="match status" value="1"/>
</dbReference>
<dbReference type="InterPro" id="IPR050900">
    <property type="entry name" value="Transposase_IS3/IS150/IS904"/>
</dbReference>
<dbReference type="PROSITE" id="PS50994">
    <property type="entry name" value="INTEGRASE"/>
    <property type="match status" value="1"/>
</dbReference>
<dbReference type="PANTHER" id="PTHR46889">
    <property type="entry name" value="TRANSPOSASE INSF FOR INSERTION SEQUENCE IS3B-RELATED"/>
    <property type="match status" value="1"/>
</dbReference>
<sequence>MAENYEFIDGEAANFPVWQMCTWAEVSTSGFYHWRSRPLSATARRRAQLRAVILQVFSDSQETYGYRRVHAVLQRMNVQAGVELVRALMRELGLVPCQPRPWRPITIIDDAAPAPPDQVACDFTADAPGRKPDSDITYVHTWAGFLYIATVIDCHTKAVVGWATADNMKTSLISDALDMAARNIDLAEGCIFHFDRGAQYTSRELRCKLRSLGLPASVCRTGVCWDNAMAESFFGALKNTLVQRTTFPTRAHARRAVIRCIEMFHNRKRLRSGLGYKTPAEVHAEYAELQAAG</sequence>
<name>A0ABS4XWD8_9ACTN</name>
<dbReference type="NCBIfam" id="NF033516">
    <property type="entry name" value="transpos_IS3"/>
    <property type="match status" value="1"/>
</dbReference>
<dbReference type="Pfam" id="PF13333">
    <property type="entry name" value="rve_2"/>
    <property type="match status" value="1"/>
</dbReference>
<dbReference type="EMBL" id="JAGIOH010000001">
    <property type="protein sequence ID" value="MBP2400829.1"/>
    <property type="molecule type" value="Genomic_DNA"/>
</dbReference>
<evidence type="ECO:0000313" key="4">
    <source>
        <dbReference type="Proteomes" id="UP001519291"/>
    </source>
</evidence>
<proteinExistence type="predicted"/>
<dbReference type="InterPro" id="IPR012337">
    <property type="entry name" value="RNaseH-like_sf"/>
</dbReference>
<comment type="caution">
    <text evidence="3">The sequence shown here is derived from an EMBL/GenBank/DDBJ whole genome shotgun (WGS) entry which is preliminary data.</text>
</comment>
<keyword evidence="4" id="KW-1185">Reference proteome</keyword>
<evidence type="ECO:0000259" key="2">
    <source>
        <dbReference type="PROSITE" id="PS50994"/>
    </source>
</evidence>
<feature type="domain" description="Integrase catalytic" evidence="2">
    <location>
        <begin position="124"/>
        <end position="287"/>
    </location>
</feature>
<evidence type="ECO:0000256" key="1">
    <source>
        <dbReference type="ARBA" id="ARBA00002286"/>
    </source>
</evidence>
<dbReference type="SUPFAM" id="SSF53098">
    <property type="entry name" value="Ribonuclease H-like"/>
    <property type="match status" value="1"/>
</dbReference>
<reference evidence="3 4" key="1">
    <citation type="submission" date="2021-03" db="EMBL/GenBank/DDBJ databases">
        <title>Sequencing the genomes of 1000 actinobacteria strains.</title>
        <authorList>
            <person name="Klenk H.-P."/>
        </authorList>
    </citation>
    <scope>NUCLEOTIDE SEQUENCE [LARGE SCALE GENOMIC DNA]</scope>
    <source>
        <strain evidence="3 4">DSM 41480</strain>
    </source>
</reference>
<protein>
    <submittedName>
        <fullName evidence="3">Transposase InsO family protein</fullName>
    </submittedName>
</protein>
<organism evidence="3 4">
    <name type="scientific">Streptomyces syringium</name>
    <dbReference type="NCBI Taxonomy" id="76729"/>
    <lineage>
        <taxon>Bacteria</taxon>
        <taxon>Bacillati</taxon>
        <taxon>Actinomycetota</taxon>
        <taxon>Actinomycetes</taxon>
        <taxon>Kitasatosporales</taxon>
        <taxon>Streptomycetaceae</taxon>
        <taxon>Streptomyces</taxon>
    </lineage>
</organism>
<comment type="function">
    <text evidence="1">Involved in the transposition of the insertion sequence.</text>
</comment>
<dbReference type="InterPro" id="IPR036397">
    <property type="entry name" value="RNaseH_sf"/>
</dbReference>
<dbReference type="Proteomes" id="UP001519291">
    <property type="component" value="Unassembled WGS sequence"/>
</dbReference>